<dbReference type="GO" id="GO:0005789">
    <property type="term" value="C:endoplasmic reticulum membrane"/>
    <property type="evidence" value="ECO:0007669"/>
    <property type="project" value="UniProtKB-SubCell"/>
</dbReference>
<reference evidence="7 8" key="1">
    <citation type="journal article" date="2024" name="Nat. Commun.">
        <title>Phylogenomics reveals the evolutionary origins of lichenization in chlorophyte algae.</title>
        <authorList>
            <person name="Puginier C."/>
            <person name="Libourel C."/>
            <person name="Otte J."/>
            <person name="Skaloud P."/>
            <person name="Haon M."/>
            <person name="Grisel S."/>
            <person name="Petersen M."/>
            <person name="Berrin J.G."/>
            <person name="Delaux P.M."/>
            <person name="Dal Grande F."/>
            <person name="Keller J."/>
        </authorList>
    </citation>
    <scope>NUCLEOTIDE SEQUENCE [LARGE SCALE GENOMIC DNA]</scope>
    <source>
        <strain evidence="7 8">SAG 2145</strain>
    </source>
</reference>
<dbReference type="GO" id="GO:0007029">
    <property type="term" value="P:endoplasmic reticulum organization"/>
    <property type="evidence" value="ECO:0007669"/>
    <property type="project" value="InterPro"/>
</dbReference>
<evidence type="ECO:0000256" key="1">
    <source>
        <dbReference type="ARBA" id="ARBA00004477"/>
    </source>
</evidence>
<evidence type="ECO:0000313" key="7">
    <source>
        <dbReference type="EMBL" id="KAK9822079.1"/>
    </source>
</evidence>
<dbReference type="PANTHER" id="PTHR20955">
    <property type="entry name" value="PROTEIN JAGUNAL HOMOLOG 1"/>
    <property type="match status" value="1"/>
</dbReference>
<dbReference type="InterPro" id="IPR009787">
    <property type="entry name" value="Jagunal"/>
</dbReference>
<keyword evidence="6" id="KW-0472">Membrane</keyword>
<evidence type="ECO:0000313" key="8">
    <source>
        <dbReference type="Proteomes" id="UP001438707"/>
    </source>
</evidence>
<comment type="similarity">
    <text evidence="2">Belongs to the jagunal family.</text>
</comment>
<protein>
    <submittedName>
        <fullName evidence="7">Uncharacterized protein</fullName>
    </submittedName>
</protein>
<keyword evidence="8" id="KW-1185">Reference proteome</keyword>
<dbReference type="PANTHER" id="PTHR20955:SF1">
    <property type="entry name" value="PROTEIN JAGUNAL HOMOLOG 1"/>
    <property type="match status" value="1"/>
</dbReference>
<sequence>MPPRPSGTDGTDHAYRMTIENRYRRLAEQRRTLRGLELASVLLVLLRTGYQQLPSILQGGQTPAASLPLLITTAASLLFYRLASSNKQGIQEGRFVLTLFSVVKLLMTAQILLDMYNQHKVYLGEKQRAFVVASYLNSKIPYNPGPIHQHVPLQPICMWLLCGIWRECWKWLRLESLSAQLQLALTCCACGQGSKRVDDEVNGVKVSSARVLGCCLVHGLFMAPLGIGQ</sequence>
<proteinExistence type="inferred from homology"/>
<dbReference type="AlphaFoldDB" id="A0AAW1QKW2"/>
<dbReference type="Proteomes" id="UP001438707">
    <property type="component" value="Unassembled WGS sequence"/>
</dbReference>
<comment type="caution">
    <text evidence="7">The sequence shown here is derived from an EMBL/GenBank/DDBJ whole genome shotgun (WGS) entry which is preliminary data.</text>
</comment>
<evidence type="ECO:0000256" key="2">
    <source>
        <dbReference type="ARBA" id="ARBA00008462"/>
    </source>
</evidence>
<evidence type="ECO:0000256" key="4">
    <source>
        <dbReference type="ARBA" id="ARBA00022824"/>
    </source>
</evidence>
<keyword evidence="3" id="KW-0812">Transmembrane</keyword>
<evidence type="ECO:0000256" key="5">
    <source>
        <dbReference type="ARBA" id="ARBA00022989"/>
    </source>
</evidence>
<comment type="subcellular location">
    <subcellularLocation>
        <location evidence="1">Endoplasmic reticulum membrane</location>
        <topology evidence="1">Multi-pass membrane protein</topology>
    </subcellularLocation>
</comment>
<evidence type="ECO:0000256" key="6">
    <source>
        <dbReference type="ARBA" id="ARBA00023136"/>
    </source>
</evidence>
<gene>
    <name evidence="7" type="ORF">WJX74_005556</name>
</gene>
<accession>A0AAW1QKW2</accession>
<evidence type="ECO:0000256" key="3">
    <source>
        <dbReference type="ARBA" id="ARBA00022692"/>
    </source>
</evidence>
<keyword evidence="4" id="KW-0256">Endoplasmic reticulum</keyword>
<dbReference type="GO" id="GO:0016192">
    <property type="term" value="P:vesicle-mediated transport"/>
    <property type="evidence" value="ECO:0007669"/>
    <property type="project" value="TreeGrafter"/>
</dbReference>
<keyword evidence="5" id="KW-1133">Transmembrane helix</keyword>
<organism evidence="7 8">
    <name type="scientific">Apatococcus lobatus</name>
    <dbReference type="NCBI Taxonomy" id="904363"/>
    <lineage>
        <taxon>Eukaryota</taxon>
        <taxon>Viridiplantae</taxon>
        <taxon>Chlorophyta</taxon>
        <taxon>core chlorophytes</taxon>
        <taxon>Trebouxiophyceae</taxon>
        <taxon>Chlorellales</taxon>
        <taxon>Chlorellaceae</taxon>
        <taxon>Apatococcus</taxon>
    </lineage>
</organism>
<dbReference type="EMBL" id="JALJOS010000034">
    <property type="protein sequence ID" value="KAK9822079.1"/>
    <property type="molecule type" value="Genomic_DNA"/>
</dbReference>
<name>A0AAW1QKW2_9CHLO</name>